<dbReference type="PROSITE" id="PS50866">
    <property type="entry name" value="GOLD"/>
    <property type="match status" value="1"/>
</dbReference>
<evidence type="ECO:0008006" key="10">
    <source>
        <dbReference type="Google" id="ProtNLM"/>
    </source>
</evidence>
<organism evidence="8 9">
    <name type="scientific">Rhizopus stolonifer</name>
    <name type="common">Rhizopus nigricans</name>
    <dbReference type="NCBI Taxonomy" id="4846"/>
    <lineage>
        <taxon>Eukaryota</taxon>
        <taxon>Fungi</taxon>
        <taxon>Fungi incertae sedis</taxon>
        <taxon>Mucoromycota</taxon>
        <taxon>Mucoromycotina</taxon>
        <taxon>Mucoromycetes</taxon>
        <taxon>Mucorales</taxon>
        <taxon>Mucorineae</taxon>
        <taxon>Rhizopodaceae</taxon>
        <taxon>Rhizopus</taxon>
    </lineage>
</organism>
<dbReference type="GO" id="GO:0005829">
    <property type="term" value="C:cytosol"/>
    <property type="evidence" value="ECO:0007669"/>
    <property type="project" value="TreeGrafter"/>
</dbReference>
<feature type="domain" description="GOLD" evidence="7">
    <location>
        <begin position="1"/>
        <end position="167"/>
    </location>
</feature>
<keyword evidence="3" id="KW-0445">Lipid transport</keyword>
<evidence type="ECO:0000256" key="2">
    <source>
        <dbReference type="ARBA" id="ARBA00022448"/>
    </source>
</evidence>
<name>A0A367JGW1_RHIST</name>
<reference evidence="8 9" key="1">
    <citation type="journal article" date="2018" name="G3 (Bethesda)">
        <title>Phylogenetic and Phylogenomic Definition of Rhizopus Species.</title>
        <authorList>
            <person name="Gryganskyi A.P."/>
            <person name="Golan J."/>
            <person name="Dolatabadi S."/>
            <person name="Mondo S."/>
            <person name="Robb S."/>
            <person name="Idnurm A."/>
            <person name="Muszewska A."/>
            <person name="Steczkiewicz K."/>
            <person name="Masonjones S."/>
            <person name="Liao H.L."/>
            <person name="Gajdeczka M.T."/>
            <person name="Anike F."/>
            <person name="Vuek A."/>
            <person name="Anishchenko I.M."/>
            <person name="Voigt K."/>
            <person name="de Hoog G.S."/>
            <person name="Smith M.E."/>
            <person name="Heitman J."/>
            <person name="Vilgalys R."/>
            <person name="Stajich J.E."/>
        </authorList>
    </citation>
    <scope>NUCLEOTIDE SEQUENCE [LARGE SCALE GENOMIC DNA]</scope>
    <source>
        <strain evidence="8 9">LSU 92-RS-03</strain>
    </source>
</reference>
<dbReference type="InterPro" id="IPR001849">
    <property type="entry name" value="PH_domain"/>
</dbReference>
<comment type="similarity">
    <text evidence="1">Belongs to the OSBP family.</text>
</comment>
<dbReference type="InterPro" id="IPR011993">
    <property type="entry name" value="PH-like_dom_sf"/>
</dbReference>
<dbReference type="InterPro" id="IPR036598">
    <property type="entry name" value="GOLD_dom_sf"/>
</dbReference>
<dbReference type="Pfam" id="PF01237">
    <property type="entry name" value="Oxysterol_BP"/>
    <property type="match status" value="1"/>
</dbReference>
<dbReference type="GO" id="GO:0032541">
    <property type="term" value="C:cortical endoplasmic reticulum"/>
    <property type="evidence" value="ECO:0007669"/>
    <property type="project" value="TreeGrafter"/>
</dbReference>
<dbReference type="SUPFAM" id="SSF50729">
    <property type="entry name" value="PH domain-like"/>
    <property type="match status" value="1"/>
</dbReference>
<keyword evidence="4" id="KW-0446">Lipid-binding</keyword>
<keyword evidence="2" id="KW-0813">Transport</keyword>
<comment type="caution">
    <text evidence="8">The sequence shown here is derived from an EMBL/GenBank/DDBJ whole genome shotgun (WGS) entry which is preliminary data.</text>
</comment>
<dbReference type="AlphaFoldDB" id="A0A367JGW1"/>
<dbReference type="GO" id="GO:0030011">
    <property type="term" value="P:maintenance of cell polarity"/>
    <property type="evidence" value="ECO:0007669"/>
    <property type="project" value="TreeGrafter"/>
</dbReference>
<dbReference type="Gene3D" id="2.60.120.680">
    <property type="entry name" value="GOLD domain"/>
    <property type="match status" value="1"/>
</dbReference>
<dbReference type="PANTHER" id="PTHR10972:SF203">
    <property type="entry name" value="OXYSTEROL-BINDING PROTEIN HOMOLOG 3"/>
    <property type="match status" value="1"/>
</dbReference>
<dbReference type="FunFam" id="2.40.160.120:FF:000001">
    <property type="entry name" value="Oxysterol-binding protein"/>
    <property type="match status" value="1"/>
</dbReference>
<feature type="domain" description="PH" evidence="6">
    <location>
        <begin position="177"/>
        <end position="269"/>
    </location>
</feature>
<evidence type="ECO:0000256" key="5">
    <source>
        <dbReference type="SAM" id="MobiDB-lite"/>
    </source>
</evidence>
<dbReference type="Gene3D" id="2.40.160.120">
    <property type="match status" value="1"/>
</dbReference>
<keyword evidence="9" id="KW-1185">Reference proteome</keyword>
<evidence type="ECO:0000256" key="3">
    <source>
        <dbReference type="ARBA" id="ARBA00023055"/>
    </source>
</evidence>
<dbReference type="STRING" id="4846.A0A367JGW1"/>
<evidence type="ECO:0000259" key="7">
    <source>
        <dbReference type="PROSITE" id="PS50866"/>
    </source>
</evidence>
<dbReference type="InterPro" id="IPR037239">
    <property type="entry name" value="OSBP_sf"/>
</dbReference>
<accession>A0A367JGW1</accession>
<evidence type="ECO:0000256" key="4">
    <source>
        <dbReference type="ARBA" id="ARBA00023121"/>
    </source>
</evidence>
<dbReference type="InterPro" id="IPR009038">
    <property type="entry name" value="GOLD_dom"/>
</dbReference>
<proteinExistence type="inferred from homology"/>
<dbReference type="PANTHER" id="PTHR10972">
    <property type="entry name" value="OXYSTEROL-BINDING PROTEIN-RELATED"/>
    <property type="match status" value="1"/>
</dbReference>
<evidence type="ECO:0000256" key="1">
    <source>
        <dbReference type="ARBA" id="ARBA00008842"/>
    </source>
</evidence>
<gene>
    <name evidence="8" type="ORF">CU098_002434</name>
</gene>
<dbReference type="GO" id="GO:0005886">
    <property type="term" value="C:plasma membrane"/>
    <property type="evidence" value="ECO:0007669"/>
    <property type="project" value="TreeGrafter"/>
</dbReference>
<dbReference type="OrthoDB" id="1854502at2759"/>
<feature type="region of interest" description="Disordered" evidence="5">
    <location>
        <begin position="438"/>
        <end position="458"/>
    </location>
</feature>
<dbReference type="SMART" id="SM00233">
    <property type="entry name" value="PH"/>
    <property type="match status" value="1"/>
</dbReference>
<dbReference type="Gene3D" id="3.30.70.3490">
    <property type="match status" value="1"/>
</dbReference>
<evidence type="ECO:0000313" key="9">
    <source>
        <dbReference type="Proteomes" id="UP000253551"/>
    </source>
</evidence>
<dbReference type="SUPFAM" id="SSF101576">
    <property type="entry name" value="Supernatant protein factor (SPF), C-terminal domain"/>
    <property type="match status" value="1"/>
</dbReference>
<evidence type="ECO:0000259" key="6">
    <source>
        <dbReference type="PROSITE" id="PS50003"/>
    </source>
</evidence>
<dbReference type="GO" id="GO:0034727">
    <property type="term" value="P:piecemeal microautophagy of the nucleus"/>
    <property type="evidence" value="ECO:0007669"/>
    <property type="project" value="TreeGrafter"/>
</dbReference>
<dbReference type="EMBL" id="PJQM01003383">
    <property type="protein sequence ID" value="RCH89188.1"/>
    <property type="molecule type" value="Genomic_DNA"/>
</dbReference>
<dbReference type="InterPro" id="IPR000648">
    <property type="entry name" value="Oxysterol-bd"/>
</dbReference>
<dbReference type="Gene3D" id="2.30.29.30">
    <property type="entry name" value="Pleckstrin-homology domain (PH domain)/Phosphotyrosine-binding domain (PTB)"/>
    <property type="match status" value="1"/>
</dbReference>
<dbReference type="PROSITE" id="PS50003">
    <property type="entry name" value="PH_DOMAIN"/>
    <property type="match status" value="1"/>
</dbReference>
<evidence type="ECO:0000313" key="8">
    <source>
        <dbReference type="EMBL" id="RCH89188.1"/>
    </source>
</evidence>
<sequence length="852" mass="97284">MEVVQVQPRDSYLYNIYVPTKGTVIRWSFTTKRNNISFGLFRRKEKEPLPNSSDIIFRAQHQPLQKRHMSIVSIDSSHEVISIDDDIEATYANQNNHHNNRPRSKSVATTKLKESGLEEIIPIQHFQSSSQKVQGTYEVESPGNFVLVFDNTFSRNTPKVLTYTVALGNSEDVKEHRDEVSGWLLKKKRKRMQGWAKRWFTLSPTGVLSYSTSPGSVIRGSIQIIVSTISYNPKLRQFHIDSGTMIYHLKTLTKDDFDSWSEALKDRNFKEPSPDQIIPVIQSNSSLSTAKRVSSRNLSIYNQGDKMLKADIEQGVDMSSNHQQTVNQLVQTLEEIKQYLPPEILGRLEHQKVMVISGAQEQAVQWLNAQNCLLKNRGSGSVSPVPTQEDAILEGDEQSLHRSPSFYSQTSGYSDQFFDAQDIDLSEDEDDFIVDQTSSIDYDNASSEEDTDSRDNSSTEILDLQEMNSVKRRARLPCPAESDAGSALSVIRKNVGKDLSTIAMPITMNEPLNMLQKACEELEYCELLEKASTLSDPIERLMYVTVFTISTYASTQYRVGRKPFNPMMTETYENIRPDKGFRYVSEKVSHTPLTIAAHAEAKGFKYWQSTEIKSKFWGKSMEFMTEGVFHVSLTGQTDHYTFFKPSSWLKNMIAGEKYLEHSGECKVTNQTTGDYAVVTFKEGTGGGLFGAPTKRNDVVATMYDSQGNKKRRVTGKWSDTLVEEVGLDKNKLSVLWTASPPGVSDHAKYYGFTKFATELNEVTELEDKKLPITDTRLRPDQQLYEQGQVDRADKEKIRIEQQQREKRKELETSGIEWKPHWFTREGEEWVYTGQYWHARETGQWPKDTFSLW</sequence>
<dbReference type="GO" id="GO:0120009">
    <property type="term" value="P:intermembrane lipid transfer"/>
    <property type="evidence" value="ECO:0007669"/>
    <property type="project" value="UniProtKB-ARBA"/>
</dbReference>
<dbReference type="GO" id="GO:0006897">
    <property type="term" value="P:endocytosis"/>
    <property type="evidence" value="ECO:0007669"/>
    <property type="project" value="TreeGrafter"/>
</dbReference>
<protein>
    <recommendedName>
        <fullName evidence="10">Oxysterol binding protein</fullName>
    </recommendedName>
</protein>
<dbReference type="GO" id="GO:0097038">
    <property type="term" value="C:perinuclear endoplasmic reticulum"/>
    <property type="evidence" value="ECO:0007669"/>
    <property type="project" value="TreeGrafter"/>
</dbReference>
<dbReference type="GO" id="GO:0035621">
    <property type="term" value="P:ER to Golgi ceramide transport"/>
    <property type="evidence" value="ECO:0007669"/>
    <property type="project" value="TreeGrafter"/>
</dbReference>
<dbReference type="GO" id="GO:0032934">
    <property type="term" value="F:sterol binding"/>
    <property type="evidence" value="ECO:0007669"/>
    <property type="project" value="TreeGrafter"/>
</dbReference>
<dbReference type="Pfam" id="PF15409">
    <property type="entry name" value="PH_8"/>
    <property type="match status" value="1"/>
</dbReference>
<dbReference type="GO" id="GO:0006887">
    <property type="term" value="P:exocytosis"/>
    <property type="evidence" value="ECO:0007669"/>
    <property type="project" value="TreeGrafter"/>
</dbReference>
<dbReference type="SUPFAM" id="SSF144000">
    <property type="entry name" value="Oxysterol-binding protein-like"/>
    <property type="match status" value="1"/>
</dbReference>
<dbReference type="Proteomes" id="UP000253551">
    <property type="component" value="Unassembled WGS sequence"/>
</dbReference>
<dbReference type="InterPro" id="IPR041680">
    <property type="entry name" value="PH_8"/>
</dbReference>